<organism evidence="10">
    <name type="scientific">Pseudochloris wilhelmii</name>
    <dbReference type="NCBI Taxonomy" id="1418016"/>
    <lineage>
        <taxon>Eukaryota</taxon>
        <taxon>Viridiplantae</taxon>
        <taxon>Chlorophyta</taxon>
        <taxon>core chlorophytes</taxon>
        <taxon>Trebouxiophyceae</taxon>
        <taxon>Chlorellales</taxon>
        <taxon>Chlorellaceae</taxon>
        <taxon>Pseudochloris</taxon>
    </lineage>
</organism>
<reference evidence="10" key="1">
    <citation type="journal article" date="2014" name="BMC Evol. Biol.">
        <title>Chloroplast phylogenomic analysis resolves deep-level relationships within the green algal class Trebouxiophyceae.</title>
        <authorList>
            <person name="Lemieux C."/>
            <person name="Otis C."/>
            <person name="Turmel M."/>
        </authorList>
    </citation>
    <scope>NUCLEOTIDE SEQUENCE</scope>
</reference>
<feature type="transmembrane region" description="Helical" evidence="9">
    <location>
        <begin position="61"/>
        <end position="84"/>
    </location>
</feature>
<keyword evidence="8 9" id="KW-0472">Membrane</keyword>
<evidence type="ECO:0000256" key="5">
    <source>
        <dbReference type="ARBA" id="ARBA00022531"/>
    </source>
</evidence>
<dbReference type="InterPro" id="IPR003359">
    <property type="entry name" value="PSI_Ycf4_assembly"/>
</dbReference>
<feature type="transmembrane region" description="Helical" evidence="9">
    <location>
        <begin position="21"/>
        <end position="41"/>
    </location>
</feature>
<keyword evidence="7 9" id="KW-1133">Transmembrane helix</keyword>
<accession>A0A097KQU0</accession>
<dbReference type="AlphaFoldDB" id="A0A097KQU0"/>
<evidence type="ECO:0000256" key="6">
    <source>
        <dbReference type="ARBA" id="ARBA00022692"/>
    </source>
</evidence>
<dbReference type="NCBIfam" id="NF002712">
    <property type="entry name" value="PRK02542.1"/>
    <property type="match status" value="1"/>
</dbReference>
<proteinExistence type="inferred from homology"/>
<comment type="subcellular location">
    <subcellularLocation>
        <location evidence="2">Membrane</location>
        <topology evidence="2">Multi-pass membrane protein</topology>
    </subcellularLocation>
    <subcellularLocation>
        <location evidence="9">Plastid</location>
        <location evidence="9">Chloroplast thylakoid membrane</location>
        <topology evidence="9">Multi-pass membrane protein</topology>
    </subcellularLocation>
</comment>
<keyword evidence="10" id="KW-0150">Chloroplast</keyword>
<dbReference type="GO" id="GO:0009535">
    <property type="term" value="C:chloroplast thylakoid membrane"/>
    <property type="evidence" value="ECO:0007669"/>
    <property type="project" value="UniProtKB-SubCell"/>
</dbReference>
<dbReference type="HAMAP" id="MF_00437">
    <property type="entry name" value="Ycf4"/>
    <property type="match status" value="1"/>
</dbReference>
<dbReference type="EMBL" id="KM462886">
    <property type="protein sequence ID" value="AIT95548.1"/>
    <property type="molecule type" value="Genomic_DNA"/>
</dbReference>
<keyword evidence="5 9" id="KW-0602">Photosynthesis</keyword>
<dbReference type="GeneID" id="22161122"/>
<keyword evidence="9" id="KW-0793">Thylakoid</keyword>
<dbReference type="RefSeq" id="YP_009106686.1">
    <property type="nucleotide sequence ID" value="NC_025547.1"/>
</dbReference>
<keyword evidence="10" id="KW-0934">Plastid</keyword>
<dbReference type="GO" id="GO:0015979">
    <property type="term" value="P:photosynthesis"/>
    <property type="evidence" value="ECO:0007669"/>
    <property type="project" value="UniProtKB-UniRule"/>
</dbReference>
<keyword evidence="6 9" id="KW-0812">Transmembrane</keyword>
<evidence type="ECO:0000256" key="9">
    <source>
        <dbReference type="HAMAP-Rule" id="MF_00437"/>
    </source>
</evidence>
<evidence type="ECO:0000256" key="8">
    <source>
        <dbReference type="ARBA" id="ARBA00023136"/>
    </source>
</evidence>
<evidence type="ECO:0000313" key="10">
    <source>
        <dbReference type="EMBL" id="AIT95548.1"/>
    </source>
</evidence>
<protein>
    <recommendedName>
        <fullName evidence="4 9">Photosystem I assembly protein Ycf4</fullName>
    </recommendedName>
</protein>
<dbReference type="GO" id="GO:0009522">
    <property type="term" value="C:photosystem I"/>
    <property type="evidence" value="ECO:0007669"/>
    <property type="project" value="InterPro"/>
</dbReference>
<name>A0A097KQU0_9CHLO</name>
<evidence type="ECO:0000256" key="1">
    <source>
        <dbReference type="ARBA" id="ARBA00002862"/>
    </source>
</evidence>
<gene>
    <name evidence="9 10" type="primary">ycf4</name>
</gene>
<geneLocation type="chloroplast" evidence="10"/>
<evidence type="ECO:0000256" key="4">
    <source>
        <dbReference type="ARBA" id="ARBA00015395"/>
    </source>
</evidence>
<evidence type="ECO:0000256" key="2">
    <source>
        <dbReference type="ARBA" id="ARBA00004141"/>
    </source>
</evidence>
<comment type="function">
    <text evidence="1 9">Seems to be required for the assembly of the photosystem I complex.</text>
</comment>
<dbReference type="Pfam" id="PF02392">
    <property type="entry name" value="Ycf4"/>
    <property type="match status" value="1"/>
</dbReference>
<evidence type="ECO:0000256" key="3">
    <source>
        <dbReference type="ARBA" id="ARBA00008198"/>
    </source>
</evidence>
<comment type="similarity">
    <text evidence="3 9">Belongs to the Ycf4 family.</text>
</comment>
<evidence type="ECO:0000256" key="7">
    <source>
        <dbReference type="ARBA" id="ARBA00022989"/>
    </source>
</evidence>
<sequence>MFHMQLKQTSVRYPIEGARRISNYIWGTVMFIGGLGFFLTGLSSYFGFALLPFIHTDTVQFFPQGIVMCFYGTVGCILGAYIWLSVLWNLGEGFNEINLERGYIRIFRWGFPGKHRKIDFQYPIGDVEGIRLDLQEGFTNRRALYLKLRGNREIPLTRVGQPITIQELETQAAELAKLLQVSIEGL</sequence>